<dbReference type="PANTHER" id="PTHR43777">
    <property type="entry name" value="MOLYBDENUM COFACTOR CYTIDYLYLTRANSFERASE"/>
    <property type="match status" value="1"/>
</dbReference>
<dbReference type="CDD" id="cd04182">
    <property type="entry name" value="GT_2_like_f"/>
    <property type="match status" value="1"/>
</dbReference>
<evidence type="ECO:0000313" key="2">
    <source>
        <dbReference type="EMBL" id="WCT57516.1"/>
    </source>
</evidence>
<feature type="domain" description="MobA-like NTP transferase" evidence="1">
    <location>
        <begin position="5"/>
        <end position="181"/>
    </location>
</feature>
<dbReference type="RefSeq" id="WP_273615722.1">
    <property type="nucleotide sequence ID" value="NZ_CP117416.1"/>
</dbReference>
<dbReference type="KEGG" id="pka:PQ456_08415"/>
<reference evidence="2 3" key="1">
    <citation type="submission" date="2023-02" db="EMBL/GenBank/DDBJ databases">
        <title>Genome sequence of Paenibacillus kyungheensis KACC 18744.</title>
        <authorList>
            <person name="Kim S."/>
            <person name="Heo J."/>
            <person name="Kwon S.-W."/>
        </authorList>
    </citation>
    <scope>NUCLEOTIDE SEQUENCE [LARGE SCALE GENOMIC DNA]</scope>
    <source>
        <strain evidence="2 3">KACC 18744</strain>
    </source>
</reference>
<organism evidence="2 3">
    <name type="scientific">Paenibacillus kyungheensis</name>
    <dbReference type="NCBI Taxonomy" id="1452732"/>
    <lineage>
        <taxon>Bacteria</taxon>
        <taxon>Bacillati</taxon>
        <taxon>Bacillota</taxon>
        <taxon>Bacilli</taxon>
        <taxon>Bacillales</taxon>
        <taxon>Paenibacillaceae</taxon>
        <taxon>Paenibacillus</taxon>
    </lineage>
</organism>
<dbReference type="GO" id="GO:0016779">
    <property type="term" value="F:nucleotidyltransferase activity"/>
    <property type="evidence" value="ECO:0007669"/>
    <property type="project" value="UniProtKB-ARBA"/>
</dbReference>
<dbReference type="EMBL" id="CP117416">
    <property type="protein sequence ID" value="WCT57516.1"/>
    <property type="molecule type" value="Genomic_DNA"/>
</dbReference>
<dbReference type="InterPro" id="IPR025877">
    <property type="entry name" value="MobA-like_NTP_Trfase"/>
</dbReference>
<proteinExistence type="predicted"/>
<evidence type="ECO:0000259" key="1">
    <source>
        <dbReference type="Pfam" id="PF12804"/>
    </source>
</evidence>
<accession>A0AAX3M7Y0</accession>
<gene>
    <name evidence="2" type="ORF">PQ456_08415</name>
</gene>
<dbReference type="PANTHER" id="PTHR43777:SF1">
    <property type="entry name" value="MOLYBDENUM COFACTOR CYTIDYLYLTRANSFERASE"/>
    <property type="match status" value="1"/>
</dbReference>
<dbReference type="AlphaFoldDB" id="A0AAX3M7Y0"/>
<evidence type="ECO:0000313" key="3">
    <source>
        <dbReference type="Proteomes" id="UP001220509"/>
    </source>
</evidence>
<dbReference type="Proteomes" id="UP001220509">
    <property type="component" value="Chromosome"/>
</dbReference>
<sequence length="218" mass="24401">MNITALVLTAGKSSRMGNDKLSRPLYSADSAPVSEPLPTIGGKVLSTVLTNPQIQHVVPVTAPYSSLEWQQEIQAWTDQYPSKMQPVVCEQAHLGMSYSIRCGMKQVRLSQADAVLILLGDQPLITSTMLTELITIYQYQPDVDYIASADHEGIKPPVIFPAHMWTYLEQLQGDQGARKVFMNPDFYSNIVKYPDHFFWDADTPEALAQIQHYIRSAT</sequence>
<dbReference type="SUPFAM" id="SSF53448">
    <property type="entry name" value="Nucleotide-diphospho-sugar transferases"/>
    <property type="match status" value="1"/>
</dbReference>
<dbReference type="Pfam" id="PF12804">
    <property type="entry name" value="NTP_transf_3"/>
    <property type="match status" value="1"/>
</dbReference>
<keyword evidence="3" id="KW-1185">Reference proteome</keyword>
<protein>
    <submittedName>
        <fullName evidence="2">Nucleotidyltransferase family protein</fullName>
    </submittedName>
</protein>
<dbReference type="Gene3D" id="3.90.550.10">
    <property type="entry name" value="Spore Coat Polysaccharide Biosynthesis Protein SpsA, Chain A"/>
    <property type="match status" value="1"/>
</dbReference>
<name>A0AAX3M7Y0_9BACL</name>
<dbReference type="InterPro" id="IPR029044">
    <property type="entry name" value="Nucleotide-diphossugar_trans"/>
</dbReference>